<name>A0A0W8FVY8_9ZZZZ</name>
<organism evidence="1">
    <name type="scientific">hydrocarbon metagenome</name>
    <dbReference type="NCBI Taxonomy" id="938273"/>
    <lineage>
        <taxon>unclassified sequences</taxon>
        <taxon>metagenomes</taxon>
        <taxon>ecological metagenomes</taxon>
    </lineage>
</organism>
<dbReference type="EMBL" id="LNQE01000790">
    <property type="protein sequence ID" value="KUG24969.1"/>
    <property type="molecule type" value="Genomic_DNA"/>
</dbReference>
<reference evidence="1" key="1">
    <citation type="journal article" date="2015" name="Proc. Natl. Acad. Sci. U.S.A.">
        <title>Networks of energetic and metabolic interactions define dynamics in microbial communities.</title>
        <authorList>
            <person name="Embree M."/>
            <person name="Liu J.K."/>
            <person name="Al-Bassam M.M."/>
            <person name="Zengler K."/>
        </authorList>
    </citation>
    <scope>NUCLEOTIDE SEQUENCE</scope>
</reference>
<comment type="caution">
    <text evidence="1">The sequence shown here is derived from an EMBL/GenBank/DDBJ whole genome shotgun (WGS) entry which is preliminary data.</text>
</comment>
<proteinExistence type="predicted"/>
<sequence>MLTQIEAKKRLSISSLTLLFSLSKIEEINENLDGIYFLVLQLQLEFDFKYICTS</sequence>
<dbReference type="AlphaFoldDB" id="A0A0W8FVY8"/>
<accession>A0A0W8FVY8</accession>
<gene>
    <name evidence="1" type="ORF">ASZ90_005214</name>
</gene>
<evidence type="ECO:0000313" key="1">
    <source>
        <dbReference type="EMBL" id="KUG24969.1"/>
    </source>
</evidence>
<protein>
    <submittedName>
        <fullName evidence="1">Uncharacterized protein</fullName>
    </submittedName>
</protein>